<protein>
    <recommendedName>
        <fullName evidence="4">DUF2065 domain-containing protein</fullName>
    </recommendedName>
</protein>
<keyword evidence="1" id="KW-1133">Transmembrane helix</keyword>
<dbReference type="Pfam" id="PF09838">
    <property type="entry name" value="DUF2065"/>
    <property type="match status" value="1"/>
</dbReference>
<gene>
    <name evidence="2" type="ORF">HNP73_004088</name>
</gene>
<reference evidence="2 3" key="1">
    <citation type="submission" date="2020-08" db="EMBL/GenBank/DDBJ databases">
        <title>Genomic Encyclopedia of Type Strains, Phase IV (KMG-IV): sequencing the most valuable type-strain genomes for metagenomic binning, comparative biology and taxonomic classification.</title>
        <authorList>
            <person name="Goeker M."/>
        </authorList>
    </citation>
    <scope>NUCLEOTIDE SEQUENCE [LARGE SCALE GENOMIC DNA]</scope>
    <source>
        <strain evidence="2 3">DSM 101730</strain>
    </source>
</reference>
<evidence type="ECO:0000256" key="1">
    <source>
        <dbReference type="SAM" id="Phobius"/>
    </source>
</evidence>
<feature type="transmembrane region" description="Helical" evidence="1">
    <location>
        <begin position="45"/>
        <end position="61"/>
    </location>
</feature>
<keyword evidence="1" id="KW-0812">Transmembrane</keyword>
<dbReference type="EMBL" id="JACHFM010000005">
    <property type="protein sequence ID" value="MBB5224127.1"/>
    <property type="molecule type" value="Genomic_DNA"/>
</dbReference>
<name>A0A840SQ15_9RHOB</name>
<sequence>MIRHLLLGVGLVAIVEGLVLALAPGRVEEALAFLARLSSEQRRMIGLLAVTVGIVLAAAMRP</sequence>
<keyword evidence="3" id="KW-1185">Reference proteome</keyword>
<dbReference type="RefSeq" id="WP_221288898.1">
    <property type="nucleotide sequence ID" value="NZ_JACHFM010000005.1"/>
</dbReference>
<organism evidence="2 3">
    <name type="scientific">Amaricoccus macauensis</name>
    <dbReference type="NCBI Taxonomy" id="57001"/>
    <lineage>
        <taxon>Bacteria</taxon>
        <taxon>Pseudomonadati</taxon>
        <taxon>Pseudomonadota</taxon>
        <taxon>Alphaproteobacteria</taxon>
        <taxon>Rhodobacterales</taxon>
        <taxon>Paracoccaceae</taxon>
        <taxon>Amaricoccus</taxon>
    </lineage>
</organism>
<evidence type="ECO:0000313" key="3">
    <source>
        <dbReference type="Proteomes" id="UP000549457"/>
    </source>
</evidence>
<dbReference type="Proteomes" id="UP000549457">
    <property type="component" value="Unassembled WGS sequence"/>
</dbReference>
<keyword evidence="1" id="KW-0472">Membrane</keyword>
<accession>A0A840SQ15</accession>
<dbReference type="AlphaFoldDB" id="A0A840SQ15"/>
<dbReference type="InterPro" id="IPR019201">
    <property type="entry name" value="DUF2065"/>
</dbReference>
<evidence type="ECO:0008006" key="4">
    <source>
        <dbReference type="Google" id="ProtNLM"/>
    </source>
</evidence>
<evidence type="ECO:0000313" key="2">
    <source>
        <dbReference type="EMBL" id="MBB5224127.1"/>
    </source>
</evidence>
<comment type="caution">
    <text evidence="2">The sequence shown here is derived from an EMBL/GenBank/DDBJ whole genome shotgun (WGS) entry which is preliminary data.</text>
</comment>
<proteinExistence type="predicted"/>